<dbReference type="PANTHER" id="PTHR43680:SF2">
    <property type="entry name" value="NITRATE REDUCTASE MOLYBDENUM COFACTOR ASSEMBLY CHAPERONE NARJ"/>
    <property type="match status" value="1"/>
</dbReference>
<dbReference type="EC" id="1.7.99.4" evidence="3"/>
<dbReference type="EMBL" id="UGRY01000002">
    <property type="protein sequence ID" value="SUA77725.1"/>
    <property type="molecule type" value="Genomic_DNA"/>
</dbReference>
<sequence length="210" mass="23008">MNYAASDSAMAWQAQSLLIGYPDTDLRQRLPLLRAVAATVPRPVGRPLSAFIDHADSTADTALAADYVATFDHHKRFSLYLTYFTHGDTRTRGMALLRLKRTYRGTGLDLGEHELPDHLSVLLEFAATQPEPGRSLLLRHRAGLELLRLGLTETASPWAAIVDSISATLPTLSRHESDRVLRLAAQGPPEEAVGLTPYAPPNHPPHGGHR</sequence>
<keyword evidence="1" id="KW-0534">Nitrate assimilation</keyword>
<dbReference type="SUPFAM" id="SSF89155">
    <property type="entry name" value="TorD-like"/>
    <property type="match status" value="1"/>
</dbReference>
<dbReference type="PANTHER" id="PTHR43680">
    <property type="entry name" value="NITRATE REDUCTASE MOLYBDENUM COFACTOR ASSEMBLY CHAPERONE"/>
    <property type="match status" value="1"/>
</dbReference>
<dbReference type="GO" id="GO:0051131">
    <property type="term" value="P:chaperone-mediated protein complex assembly"/>
    <property type="evidence" value="ECO:0007669"/>
    <property type="project" value="InterPro"/>
</dbReference>
<protein>
    <submittedName>
        <fullName evidence="3">Nitrate reductase-like protein narX</fullName>
        <ecNumber evidence="3">1.7.99.4</ecNumber>
    </submittedName>
</protein>
<dbReference type="InterPro" id="IPR003765">
    <property type="entry name" value="NO3_reductase_chaperone_NarJ"/>
</dbReference>
<proteinExistence type="predicted"/>
<feature type="region of interest" description="Disordered" evidence="2">
    <location>
        <begin position="187"/>
        <end position="210"/>
    </location>
</feature>
<organism evidence="3 4">
    <name type="scientific">Nocardia otitidiscaviarum</name>
    <dbReference type="NCBI Taxonomy" id="1823"/>
    <lineage>
        <taxon>Bacteria</taxon>
        <taxon>Bacillati</taxon>
        <taxon>Actinomycetota</taxon>
        <taxon>Actinomycetes</taxon>
        <taxon>Mycobacteriales</taxon>
        <taxon>Nocardiaceae</taxon>
        <taxon>Nocardia</taxon>
    </lineage>
</organism>
<name>A0A378YKJ4_9NOCA</name>
<accession>A0A378YKJ4</accession>
<evidence type="ECO:0000313" key="3">
    <source>
        <dbReference type="EMBL" id="SUA77725.1"/>
    </source>
</evidence>
<dbReference type="InterPro" id="IPR036411">
    <property type="entry name" value="TorD-like_sf"/>
</dbReference>
<dbReference type="Proteomes" id="UP000255467">
    <property type="component" value="Unassembled WGS sequence"/>
</dbReference>
<dbReference type="AlphaFoldDB" id="A0A378YKJ4"/>
<dbReference type="Pfam" id="PF02613">
    <property type="entry name" value="Nitrate_red_del"/>
    <property type="match status" value="1"/>
</dbReference>
<dbReference type="OrthoDB" id="4307003at2"/>
<dbReference type="Gene3D" id="1.10.3480.10">
    <property type="entry name" value="TorD-like"/>
    <property type="match status" value="1"/>
</dbReference>
<keyword evidence="4" id="KW-1185">Reference proteome</keyword>
<dbReference type="InterPro" id="IPR020945">
    <property type="entry name" value="DMSO/NO3_reduct_chaperone"/>
</dbReference>
<evidence type="ECO:0000256" key="2">
    <source>
        <dbReference type="SAM" id="MobiDB-lite"/>
    </source>
</evidence>
<dbReference type="NCBIfam" id="TIGR00684">
    <property type="entry name" value="narJ"/>
    <property type="match status" value="1"/>
</dbReference>
<dbReference type="GO" id="GO:0051082">
    <property type="term" value="F:unfolded protein binding"/>
    <property type="evidence" value="ECO:0007669"/>
    <property type="project" value="InterPro"/>
</dbReference>
<keyword evidence="3" id="KW-0560">Oxidoreductase</keyword>
<dbReference type="GO" id="GO:0016530">
    <property type="term" value="F:metallochaperone activity"/>
    <property type="evidence" value="ECO:0007669"/>
    <property type="project" value="TreeGrafter"/>
</dbReference>
<evidence type="ECO:0000313" key="4">
    <source>
        <dbReference type="Proteomes" id="UP000255467"/>
    </source>
</evidence>
<reference evidence="3 4" key="1">
    <citation type="submission" date="2018-06" db="EMBL/GenBank/DDBJ databases">
        <authorList>
            <consortium name="Pathogen Informatics"/>
            <person name="Doyle S."/>
        </authorList>
    </citation>
    <scope>NUCLEOTIDE SEQUENCE [LARGE SCALE GENOMIC DNA]</scope>
    <source>
        <strain evidence="3 4">NCTC1934</strain>
    </source>
</reference>
<dbReference type="GO" id="GO:0016491">
    <property type="term" value="F:oxidoreductase activity"/>
    <property type="evidence" value="ECO:0007669"/>
    <property type="project" value="UniProtKB-KW"/>
</dbReference>
<evidence type="ECO:0000256" key="1">
    <source>
        <dbReference type="ARBA" id="ARBA00023063"/>
    </source>
</evidence>
<dbReference type="GO" id="GO:0042128">
    <property type="term" value="P:nitrate assimilation"/>
    <property type="evidence" value="ECO:0007669"/>
    <property type="project" value="UniProtKB-KW"/>
</dbReference>
<gene>
    <name evidence="3" type="primary">narX_5</name>
    <name evidence="3" type="ORF">NCTC1934_03153</name>
</gene>